<dbReference type="AlphaFoldDB" id="A0A126T8F9"/>
<gene>
    <name evidence="4" type="ORF">JT25_018075</name>
</gene>
<dbReference type="Gene3D" id="3.40.50.2000">
    <property type="entry name" value="Glycogen Phosphorylase B"/>
    <property type="match status" value="2"/>
</dbReference>
<evidence type="ECO:0000259" key="2">
    <source>
        <dbReference type="Pfam" id="PF00534"/>
    </source>
</evidence>
<sequence>MTSIANSIAFSPKDYSFKKIGLIAPYFLPVIGGANIYCYELAKAYANKGFEVHVFSVEGALDDDSYILHPILTRNLKKDLAILNNFDMDLWHSLFLYYAPLAFHKNNVFVTTHGDDIFSFTIRYNLPGKKLLDRHLLWRLTGSVNNRLSHYWEYAELLLNKIIFSFALKRAKQVITVSQFTKTMFTQKFPGLATNVTVIPPGVSEKFFEEHNAKTDTHLFLTVSRIDEHDRIKNIHNVIKAFALLKDKFQFKYVIISGNNTGSYKDELDFLITSNGLEGRVVIEGRKSIEELLEYYRKAGLFILVSYAEPKNFEGFGIVFLEANASGTPVLTSKQGGMSDYVKEGENGYYVKDVDAEGIKDALERYLSEQIKFNESVIKQSPLNYKWSNIANRILEIYKNHTQIVS</sequence>
<evidence type="ECO:0000313" key="4">
    <source>
        <dbReference type="EMBL" id="AMK78373.1"/>
    </source>
</evidence>
<dbReference type="STRING" id="1538553.JT25_018075"/>
<protein>
    <submittedName>
        <fullName evidence="4">Uncharacterized protein</fullName>
    </submittedName>
</protein>
<keyword evidence="5" id="KW-1185">Reference proteome</keyword>
<name>A0A126T8F9_9GAMM</name>
<proteinExistence type="predicted"/>
<organism evidence="4 5">
    <name type="scientific">Methylomonas denitrificans</name>
    <dbReference type="NCBI Taxonomy" id="1538553"/>
    <lineage>
        <taxon>Bacteria</taxon>
        <taxon>Pseudomonadati</taxon>
        <taxon>Pseudomonadota</taxon>
        <taxon>Gammaproteobacteria</taxon>
        <taxon>Methylococcales</taxon>
        <taxon>Methylococcaceae</taxon>
        <taxon>Methylomonas</taxon>
    </lineage>
</organism>
<keyword evidence="1" id="KW-0808">Transferase</keyword>
<reference evidence="4 5" key="1">
    <citation type="journal article" date="2015" name="Environ. Microbiol.">
        <title>Methane oxidation coupled to nitrate reduction under hypoxia by the Gammaproteobacterium Methylomonas denitrificans, sp. nov. type strain FJG1.</title>
        <authorList>
            <person name="Kits K.D."/>
            <person name="Klotz M.G."/>
            <person name="Stein L.Y."/>
        </authorList>
    </citation>
    <scope>NUCLEOTIDE SEQUENCE [LARGE SCALE GENOMIC DNA]</scope>
    <source>
        <strain evidence="4 5">FJG1</strain>
    </source>
</reference>
<dbReference type="OrthoDB" id="9802525at2"/>
<accession>A0A126T8F9</accession>
<dbReference type="EMBL" id="CP014476">
    <property type="protein sequence ID" value="AMK78373.1"/>
    <property type="molecule type" value="Genomic_DNA"/>
</dbReference>
<dbReference type="Pfam" id="PF00534">
    <property type="entry name" value="Glycos_transf_1"/>
    <property type="match status" value="1"/>
</dbReference>
<evidence type="ECO:0000259" key="3">
    <source>
        <dbReference type="Pfam" id="PF13439"/>
    </source>
</evidence>
<dbReference type="PANTHER" id="PTHR46401">
    <property type="entry name" value="GLYCOSYLTRANSFERASE WBBK-RELATED"/>
    <property type="match status" value="1"/>
</dbReference>
<dbReference type="CDD" id="cd03801">
    <property type="entry name" value="GT4_PimA-like"/>
    <property type="match status" value="1"/>
</dbReference>
<feature type="domain" description="Glycosyltransferase subfamily 4-like N-terminal" evidence="3">
    <location>
        <begin position="31"/>
        <end position="204"/>
    </location>
</feature>
<dbReference type="InterPro" id="IPR028098">
    <property type="entry name" value="Glyco_trans_4-like_N"/>
</dbReference>
<dbReference type="InterPro" id="IPR001296">
    <property type="entry name" value="Glyco_trans_1"/>
</dbReference>
<dbReference type="PANTHER" id="PTHR46401:SF2">
    <property type="entry name" value="GLYCOSYLTRANSFERASE WBBK-RELATED"/>
    <property type="match status" value="1"/>
</dbReference>
<dbReference type="Pfam" id="PF13439">
    <property type="entry name" value="Glyco_transf_4"/>
    <property type="match status" value="1"/>
</dbReference>
<dbReference type="RefSeq" id="WP_036272777.1">
    <property type="nucleotide sequence ID" value="NZ_CP014476.1"/>
</dbReference>
<dbReference type="KEGG" id="mdn:JT25_018075"/>
<evidence type="ECO:0000313" key="5">
    <source>
        <dbReference type="Proteomes" id="UP000030512"/>
    </source>
</evidence>
<evidence type="ECO:0000256" key="1">
    <source>
        <dbReference type="ARBA" id="ARBA00022679"/>
    </source>
</evidence>
<feature type="domain" description="Glycosyl transferase family 1" evidence="2">
    <location>
        <begin position="205"/>
        <end position="380"/>
    </location>
</feature>
<dbReference type="SUPFAM" id="SSF53756">
    <property type="entry name" value="UDP-Glycosyltransferase/glycogen phosphorylase"/>
    <property type="match status" value="1"/>
</dbReference>
<dbReference type="Proteomes" id="UP000030512">
    <property type="component" value="Chromosome"/>
</dbReference>
<dbReference type="GO" id="GO:0016757">
    <property type="term" value="F:glycosyltransferase activity"/>
    <property type="evidence" value="ECO:0007669"/>
    <property type="project" value="InterPro"/>
</dbReference>